<dbReference type="EMBL" id="LBWK01000001">
    <property type="protein sequence ID" value="KKR06441.1"/>
    <property type="molecule type" value="Genomic_DNA"/>
</dbReference>
<comment type="caution">
    <text evidence="1">The sequence shown here is derived from an EMBL/GenBank/DDBJ whole genome shotgun (WGS) entry which is preliminary data.</text>
</comment>
<name>A0A0G0N0R8_9BACT</name>
<dbReference type="STRING" id="1619100.UT34_C0001G0482"/>
<evidence type="ECO:0000313" key="2">
    <source>
        <dbReference type="Proteomes" id="UP000034799"/>
    </source>
</evidence>
<reference evidence="1 2" key="1">
    <citation type="journal article" date="2015" name="Nature">
        <title>rRNA introns, odd ribosomes, and small enigmatic genomes across a large radiation of phyla.</title>
        <authorList>
            <person name="Brown C.T."/>
            <person name="Hug L.A."/>
            <person name="Thomas B.C."/>
            <person name="Sharon I."/>
            <person name="Castelle C.J."/>
            <person name="Singh A."/>
            <person name="Wilkins M.J."/>
            <person name="Williams K.H."/>
            <person name="Banfield J.F."/>
        </authorList>
    </citation>
    <scope>NUCLEOTIDE SEQUENCE [LARGE SCALE GENOMIC DNA]</scope>
</reference>
<organism evidence="1 2">
    <name type="scientific">candidate division WS6 bacterium GW2011_GWF2_39_15</name>
    <dbReference type="NCBI Taxonomy" id="1619100"/>
    <lineage>
        <taxon>Bacteria</taxon>
        <taxon>Candidatus Dojkabacteria</taxon>
    </lineage>
</organism>
<dbReference type="AlphaFoldDB" id="A0A0G0N0R8"/>
<accession>A0A0G0N0R8</accession>
<dbReference type="Proteomes" id="UP000034799">
    <property type="component" value="Unassembled WGS sequence"/>
</dbReference>
<sequence>MNDTPIANNLEVKRSEEGKWLHLLPKELVGILPEGVWTTLTLDQKKDILRQNNILDKYLGPKPQEQIVQSSQTPLEADEAVKEVSAPTVEKINEVSDESREFAKAVSEVKEKESLEEVKPEQPQVSAEEKARIAEETASHANTQTFTLFGYQVDDNVARNSKEISETGEVEDGKTWAATLIKKIFAILSE</sequence>
<gene>
    <name evidence="1" type="ORF">UT34_C0001G0482</name>
</gene>
<protein>
    <submittedName>
        <fullName evidence="1">Uncharacterized protein</fullName>
    </submittedName>
</protein>
<proteinExistence type="predicted"/>
<evidence type="ECO:0000313" key="1">
    <source>
        <dbReference type="EMBL" id="KKR06441.1"/>
    </source>
</evidence>